<dbReference type="Proteomes" id="UP000000305">
    <property type="component" value="Unassembled WGS sequence"/>
</dbReference>
<feature type="compositionally biased region" description="Polar residues" evidence="1">
    <location>
        <begin position="425"/>
        <end position="448"/>
    </location>
</feature>
<dbReference type="SUPFAM" id="SSF54236">
    <property type="entry name" value="Ubiquitin-like"/>
    <property type="match status" value="1"/>
</dbReference>
<sequence length="479" mass="53731">MYSKSRNVNKAPVIPKISPVTLALQLVSGERLIADFHPEVTLWDILQHWESNSKLEPSLVSLASDIPVCIYLRKEISTKELLQTTTLIQLEIFNGKAAIRYATKQPGVAEQPHVGGTIAPTPRAPSPEAPKRKVIANVDMENKKVEAPALVPQQVTEAHKEKQIEKVDVENKKEEGHAVVPQQMAVEVVKQESVEIVAQPQASSHAAQETTPVKAEVHHSILNDEPEATLVEVSLEESIYFLNEQGVLVYLPPKDIISTSTLHHQEESDEFFELTEEEVRRMMTDLIYQNNQIQNAPLITAQLRREQEEKRRLQMLEKYPTTVLRIQFSDRFILQMPVPSEITLGEVKQQLQEYLEVSIEVDKFELFTTPPKQVIETSSTLHEIGLTPSSLVYISSHCVLKEKFRLSPSCYAGAVRDASRRLNRSTKPSTITTATMNTGESGVSVTTTKDQRPKRPASDTSAATASANKNVPKWLKMNR</sequence>
<dbReference type="PhylomeDB" id="E9GQY6"/>
<dbReference type="STRING" id="6669.E9GQY6"/>
<dbReference type="AlphaFoldDB" id="E9GQY6"/>
<dbReference type="InterPro" id="IPR059238">
    <property type="entry name" value="UBX1_UBXN9"/>
</dbReference>
<gene>
    <name evidence="2" type="ORF">DAPPUDRAFT_305260</name>
</gene>
<evidence type="ECO:0000256" key="1">
    <source>
        <dbReference type="SAM" id="MobiDB-lite"/>
    </source>
</evidence>
<evidence type="ECO:0000313" key="3">
    <source>
        <dbReference type="Proteomes" id="UP000000305"/>
    </source>
</evidence>
<dbReference type="EMBL" id="GL732558">
    <property type="protein sequence ID" value="EFX78250.1"/>
    <property type="molecule type" value="Genomic_DNA"/>
</dbReference>
<dbReference type="GO" id="GO:0012506">
    <property type="term" value="C:vesicle membrane"/>
    <property type="evidence" value="ECO:0000318"/>
    <property type="project" value="GO_Central"/>
</dbReference>
<evidence type="ECO:0008006" key="4">
    <source>
        <dbReference type="Google" id="ProtNLM"/>
    </source>
</evidence>
<name>E9GQY6_DAPPU</name>
<dbReference type="InterPro" id="IPR029071">
    <property type="entry name" value="Ubiquitin-like_domsf"/>
</dbReference>
<keyword evidence="3" id="KW-1185">Reference proteome</keyword>
<dbReference type="HOGENOM" id="CLU_570199_0_0_1"/>
<dbReference type="PANTHER" id="PTHR46467">
    <property type="entry name" value="TETHER CONTAINING UBX DOMAIN FOR GLUT4"/>
    <property type="match status" value="1"/>
</dbReference>
<proteinExistence type="predicted"/>
<dbReference type="OMA" id="ICPNSRR"/>
<protein>
    <recommendedName>
        <fullName evidence="4">UBX domain-containing protein</fullName>
    </recommendedName>
</protein>
<feature type="region of interest" description="Disordered" evidence="1">
    <location>
        <begin position="110"/>
        <end position="129"/>
    </location>
</feature>
<dbReference type="CDD" id="cd17075">
    <property type="entry name" value="UBX1_UBXN9"/>
    <property type="match status" value="1"/>
</dbReference>
<reference evidence="2 3" key="1">
    <citation type="journal article" date="2011" name="Science">
        <title>The ecoresponsive genome of Daphnia pulex.</title>
        <authorList>
            <person name="Colbourne J.K."/>
            <person name="Pfrender M.E."/>
            <person name="Gilbert D."/>
            <person name="Thomas W.K."/>
            <person name="Tucker A."/>
            <person name="Oakley T.H."/>
            <person name="Tokishita S."/>
            <person name="Aerts A."/>
            <person name="Arnold G.J."/>
            <person name="Basu M.K."/>
            <person name="Bauer D.J."/>
            <person name="Caceres C.E."/>
            <person name="Carmel L."/>
            <person name="Casola C."/>
            <person name="Choi J.H."/>
            <person name="Detter J.C."/>
            <person name="Dong Q."/>
            <person name="Dusheyko S."/>
            <person name="Eads B.D."/>
            <person name="Frohlich T."/>
            <person name="Geiler-Samerotte K.A."/>
            <person name="Gerlach D."/>
            <person name="Hatcher P."/>
            <person name="Jogdeo S."/>
            <person name="Krijgsveld J."/>
            <person name="Kriventseva E.V."/>
            <person name="Kultz D."/>
            <person name="Laforsch C."/>
            <person name="Lindquist E."/>
            <person name="Lopez J."/>
            <person name="Manak J.R."/>
            <person name="Muller J."/>
            <person name="Pangilinan J."/>
            <person name="Patwardhan R.P."/>
            <person name="Pitluck S."/>
            <person name="Pritham E.J."/>
            <person name="Rechtsteiner A."/>
            <person name="Rho M."/>
            <person name="Rogozin I.B."/>
            <person name="Sakarya O."/>
            <person name="Salamov A."/>
            <person name="Schaack S."/>
            <person name="Shapiro H."/>
            <person name="Shiga Y."/>
            <person name="Skalitzky C."/>
            <person name="Smith Z."/>
            <person name="Souvorov A."/>
            <person name="Sung W."/>
            <person name="Tang Z."/>
            <person name="Tsuchiya D."/>
            <person name="Tu H."/>
            <person name="Vos H."/>
            <person name="Wang M."/>
            <person name="Wolf Y.I."/>
            <person name="Yamagata H."/>
            <person name="Yamada T."/>
            <person name="Ye Y."/>
            <person name="Shaw J.R."/>
            <person name="Andrews J."/>
            <person name="Crease T.J."/>
            <person name="Tang H."/>
            <person name="Lucas S.M."/>
            <person name="Robertson H.M."/>
            <person name="Bork P."/>
            <person name="Koonin E.V."/>
            <person name="Zdobnov E.M."/>
            <person name="Grigoriev I.V."/>
            <person name="Lynch M."/>
            <person name="Boore J.L."/>
        </authorList>
    </citation>
    <scope>NUCLEOTIDE SEQUENCE [LARGE SCALE GENOMIC DNA]</scope>
</reference>
<dbReference type="PANTHER" id="PTHR46467:SF1">
    <property type="entry name" value="TETHER CONTAINING UBX DOMAIN FOR GLUT4"/>
    <property type="match status" value="1"/>
</dbReference>
<dbReference type="OrthoDB" id="440781at2759"/>
<dbReference type="GO" id="GO:0006886">
    <property type="term" value="P:intracellular protein transport"/>
    <property type="evidence" value="ECO:0000318"/>
    <property type="project" value="GO_Central"/>
</dbReference>
<feature type="region of interest" description="Disordered" evidence="1">
    <location>
        <begin position="422"/>
        <end position="479"/>
    </location>
</feature>
<dbReference type="Gene3D" id="3.10.20.90">
    <property type="entry name" value="Phosphatidylinositol 3-kinase Catalytic Subunit, Chain A, domain 1"/>
    <property type="match status" value="1"/>
</dbReference>
<feature type="compositionally biased region" description="Low complexity" evidence="1">
    <location>
        <begin position="458"/>
        <end position="467"/>
    </location>
</feature>
<dbReference type="InParanoid" id="E9GQY6"/>
<dbReference type="eggNOG" id="KOG2699">
    <property type="taxonomic scope" value="Eukaryota"/>
</dbReference>
<dbReference type="KEGG" id="dpx:DAPPUDRAFT_305260"/>
<dbReference type="GO" id="GO:0005737">
    <property type="term" value="C:cytoplasm"/>
    <property type="evidence" value="ECO:0000318"/>
    <property type="project" value="GO_Central"/>
</dbReference>
<dbReference type="GO" id="GO:0005634">
    <property type="term" value="C:nucleus"/>
    <property type="evidence" value="ECO:0000318"/>
    <property type="project" value="GO_Central"/>
</dbReference>
<dbReference type="GO" id="GO:0042593">
    <property type="term" value="P:glucose homeostasis"/>
    <property type="evidence" value="ECO:0000318"/>
    <property type="project" value="GO_Central"/>
</dbReference>
<accession>E9GQY6</accession>
<dbReference type="FunCoup" id="E9GQY6">
    <property type="interactions" value="882"/>
</dbReference>
<organism evidence="2 3">
    <name type="scientific">Daphnia pulex</name>
    <name type="common">Water flea</name>
    <dbReference type="NCBI Taxonomy" id="6669"/>
    <lineage>
        <taxon>Eukaryota</taxon>
        <taxon>Metazoa</taxon>
        <taxon>Ecdysozoa</taxon>
        <taxon>Arthropoda</taxon>
        <taxon>Crustacea</taxon>
        <taxon>Branchiopoda</taxon>
        <taxon>Diplostraca</taxon>
        <taxon>Cladocera</taxon>
        <taxon>Anomopoda</taxon>
        <taxon>Daphniidae</taxon>
        <taxon>Daphnia</taxon>
    </lineage>
</organism>
<evidence type="ECO:0000313" key="2">
    <source>
        <dbReference type="EMBL" id="EFX78250.1"/>
    </source>
</evidence>